<dbReference type="PANTHER" id="PTHR11059:SF0">
    <property type="entry name" value="DNA REPAIR PROTEIN RECN"/>
    <property type="match status" value="1"/>
</dbReference>
<dbReference type="NCBIfam" id="NF008121">
    <property type="entry name" value="PRK10869.1"/>
    <property type="match status" value="1"/>
</dbReference>
<dbReference type="FunFam" id="3.40.50.300:FF:000319">
    <property type="entry name" value="DNA repair protein RecN"/>
    <property type="match status" value="1"/>
</dbReference>
<evidence type="ECO:0000256" key="8">
    <source>
        <dbReference type="ARBA" id="ARBA00033408"/>
    </source>
</evidence>
<dbReference type="EMBL" id="PUJV01000025">
    <property type="protein sequence ID" value="NHB98062.1"/>
    <property type="molecule type" value="Genomic_DNA"/>
</dbReference>
<dbReference type="PIRSF" id="PIRSF003128">
    <property type="entry name" value="RecN"/>
    <property type="match status" value="1"/>
</dbReference>
<protein>
    <recommendedName>
        <fullName evidence="3 9">DNA repair protein RecN</fullName>
    </recommendedName>
    <alternativeName>
        <fullName evidence="8 9">Recombination protein N</fullName>
    </alternativeName>
</protein>
<name>A0A7X5QPD7_9GAMM</name>
<evidence type="ECO:0000313" key="12">
    <source>
        <dbReference type="EMBL" id="NHB98062.1"/>
    </source>
</evidence>
<dbReference type="Proteomes" id="UP000547931">
    <property type="component" value="Unassembled WGS sequence"/>
</dbReference>
<feature type="coiled-coil region" evidence="10">
    <location>
        <begin position="322"/>
        <end position="349"/>
    </location>
</feature>
<dbReference type="Pfam" id="PF02463">
    <property type="entry name" value="SMC_N"/>
    <property type="match status" value="1"/>
</dbReference>
<dbReference type="GO" id="GO:0006310">
    <property type="term" value="P:DNA recombination"/>
    <property type="evidence" value="ECO:0007669"/>
    <property type="project" value="InterPro"/>
</dbReference>
<dbReference type="FunFam" id="3.40.50.300:FF:000356">
    <property type="entry name" value="DNA repair protein RecN"/>
    <property type="match status" value="1"/>
</dbReference>
<comment type="similarity">
    <text evidence="2 9">Belongs to the RecN family.</text>
</comment>
<dbReference type="InterPro" id="IPR027417">
    <property type="entry name" value="P-loop_NTPase"/>
</dbReference>
<comment type="function">
    <text evidence="1 9">May be involved in recombinational repair of damaged DNA.</text>
</comment>
<keyword evidence="10" id="KW-0175">Coiled coil</keyword>
<keyword evidence="7 9" id="KW-0234">DNA repair</keyword>
<keyword evidence="13" id="KW-1185">Reference proteome</keyword>
<keyword evidence="6" id="KW-0067">ATP-binding</keyword>
<evidence type="ECO:0000256" key="5">
    <source>
        <dbReference type="ARBA" id="ARBA00022763"/>
    </source>
</evidence>
<proteinExistence type="inferred from homology"/>
<evidence type="ECO:0000256" key="6">
    <source>
        <dbReference type="ARBA" id="ARBA00022840"/>
    </source>
</evidence>
<accession>A0A7X5QPD7</accession>
<evidence type="ECO:0000256" key="4">
    <source>
        <dbReference type="ARBA" id="ARBA00022741"/>
    </source>
</evidence>
<reference evidence="12 13" key="1">
    <citation type="submission" date="2018-02" db="EMBL/GenBank/DDBJ databases">
        <authorList>
            <person name="Machado R.A."/>
        </authorList>
    </citation>
    <scope>NUCLEOTIDE SEQUENCE [LARGE SCALE GENOMIC DNA]</scope>
    <source>
        <strain evidence="12 13">DSM 23271</strain>
    </source>
</reference>
<comment type="caution">
    <text evidence="12">The sequence shown here is derived from an EMBL/GenBank/DDBJ whole genome shotgun (WGS) entry which is preliminary data.</text>
</comment>
<dbReference type="Gene3D" id="3.40.50.300">
    <property type="entry name" value="P-loop containing nucleotide triphosphate hydrolases"/>
    <property type="match status" value="2"/>
</dbReference>
<feature type="domain" description="RecF/RecN/SMC N-terminal" evidence="11">
    <location>
        <begin position="1"/>
        <end position="511"/>
    </location>
</feature>
<evidence type="ECO:0000256" key="9">
    <source>
        <dbReference type="PIRNR" id="PIRNR003128"/>
    </source>
</evidence>
<evidence type="ECO:0000256" key="10">
    <source>
        <dbReference type="SAM" id="Coils"/>
    </source>
</evidence>
<dbReference type="GO" id="GO:0009432">
    <property type="term" value="P:SOS response"/>
    <property type="evidence" value="ECO:0007669"/>
    <property type="project" value="TreeGrafter"/>
</dbReference>
<dbReference type="GO" id="GO:0043590">
    <property type="term" value="C:bacterial nucleoid"/>
    <property type="evidence" value="ECO:0007669"/>
    <property type="project" value="TreeGrafter"/>
</dbReference>
<evidence type="ECO:0000256" key="1">
    <source>
        <dbReference type="ARBA" id="ARBA00003618"/>
    </source>
</evidence>
<dbReference type="SUPFAM" id="SSF52540">
    <property type="entry name" value="P-loop containing nucleoside triphosphate hydrolases"/>
    <property type="match status" value="1"/>
</dbReference>
<evidence type="ECO:0000259" key="11">
    <source>
        <dbReference type="Pfam" id="PF02463"/>
    </source>
</evidence>
<dbReference type="GO" id="GO:0006281">
    <property type="term" value="P:DNA repair"/>
    <property type="evidence" value="ECO:0007669"/>
    <property type="project" value="UniProtKB-KW"/>
</dbReference>
<dbReference type="GO" id="GO:0005524">
    <property type="term" value="F:ATP binding"/>
    <property type="evidence" value="ECO:0007669"/>
    <property type="project" value="UniProtKB-KW"/>
</dbReference>
<evidence type="ECO:0000313" key="13">
    <source>
        <dbReference type="Proteomes" id="UP000547931"/>
    </source>
</evidence>
<dbReference type="AlphaFoldDB" id="A0A7X5QPD7"/>
<dbReference type="NCBIfam" id="TIGR00634">
    <property type="entry name" value="recN"/>
    <property type="match status" value="1"/>
</dbReference>
<evidence type="ECO:0000256" key="7">
    <source>
        <dbReference type="ARBA" id="ARBA00023204"/>
    </source>
</evidence>
<organism evidence="12 13">
    <name type="scientific">Photorhabdus stackebrandtii</name>
    <dbReference type="NCBI Taxonomy" id="1123042"/>
    <lineage>
        <taxon>Bacteria</taxon>
        <taxon>Pseudomonadati</taxon>
        <taxon>Pseudomonadota</taxon>
        <taxon>Gammaproteobacteria</taxon>
        <taxon>Enterobacterales</taxon>
        <taxon>Morganellaceae</taxon>
        <taxon>Photorhabdus</taxon>
    </lineage>
</organism>
<evidence type="ECO:0000256" key="3">
    <source>
        <dbReference type="ARBA" id="ARBA00021315"/>
    </source>
</evidence>
<keyword evidence="5 9" id="KW-0227">DNA damage</keyword>
<gene>
    <name evidence="12" type="ORF">C5470_17540</name>
</gene>
<dbReference type="InterPro" id="IPR004604">
    <property type="entry name" value="DNA_recomb/repair_RecN"/>
</dbReference>
<dbReference type="RefSeq" id="WP_166290937.1">
    <property type="nucleotide sequence ID" value="NZ_CAWPIE010000025.1"/>
</dbReference>
<dbReference type="PANTHER" id="PTHR11059">
    <property type="entry name" value="DNA REPAIR PROTEIN RECN"/>
    <property type="match status" value="1"/>
</dbReference>
<dbReference type="InterPro" id="IPR003395">
    <property type="entry name" value="RecF/RecN/SMC_N"/>
</dbReference>
<evidence type="ECO:0000256" key="2">
    <source>
        <dbReference type="ARBA" id="ARBA00009441"/>
    </source>
</evidence>
<sequence>MLTQLTISNFAIVRELEIDFRSGMTAITGETGAGKSIAIDALGLCLGNRGETNMVRNGASRADICAHFSLSDAPSARQWLEEHQLDDSNECLLRRTITLDGRSRGFINGTAVPLSQLRELGAHLIQIHGQHAHQLLLESGHQKRLLDTYANQFNLQNEMKQAYQKWHQSCQDLAQFQQQALERQSRQQLLEYHLKELNELAPQPGEYQEQDNEYKRLANRGQLLSVSQNALQLLSDNDEQNIISLLNYAKHELAELITMDDKFGNLLTMLEEASIQINEVSDELRHYGDQLDMDPNRLFELEQKISQQIRVARKHHVVPEELPSLHQQLQEEQQLLAQQEDDCAHLCEQVNRHHKQALRVAERLHLVRQQYAKELSELITNSMHQLSMPHGRLTVDVSFAPEHLNADGADKVEFNVTTNPGQPHQSLAKVASGGELSRIALAIQVITAKKMETSALIFDEVDVGISGPTAAIVGRLLRELGESTQVMCVTHLPQVAGCGHQHFYVSKQTDGEETETQMQLLDKKARLQELARLLAGSEVTKNTLANAKELLAA</sequence>
<keyword evidence="4" id="KW-0547">Nucleotide-binding</keyword>
<dbReference type="CDD" id="cd03241">
    <property type="entry name" value="ABC_RecN"/>
    <property type="match status" value="2"/>
</dbReference>